<name>A0ABQ1ZKW0_9BACL</name>
<comment type="caution">
    <text evidence="1">The sequence shown here is derived from an EMBL/GenBank/DDBJ whole genome shotgun (WGS) entry which is preliminary data.</text>
</comment>
<dbReference type="EMBL" id="BMDD01000001">
    <property type="protein sequence ID" value="GGH67668.1"/>
    <property type="molecule type" value="Genomic_DNA"/>
</dbReference>
<evidence type="ECO:0000313" key="1">
    <source>
        <dbReference type="EMBL" id="GGH67668.1"/>
    </source>
</evidence>
<accession>A0ABQ1ZKW0</accession>
<reference evidence="2" key="1">
    <citation type="journal article" date="2019" name="Int. J. Syst. Evol. Microbiol.">
        <title>The Global Catalogue of Microorganisms (GCM) 10K type strain sequencing project: providing services to taxonomists for standard genome sequencing and annotation.</title>
        <authorList>
            <consortium name="The Broad Institute Genomics Platform"/>
            <consortium name="The Broad Institute Genome Sequencing Center for Infectious Disease"/>
            <person name="Wu L."/>
            <person name="Ma J."/>
        </authorList>
    </citation>
    <scope>NUCLEOTIDE SEQUENCE [LARGE SCALE GENOMIC DNA]</scope>
    <source>
        <strain evidence="2">CCM 8702</strain>
    </source>
</reference>
<proteinExistence type="predicted"/>
<sequence>MKHTYRELKTDSELLAAAMFGMLVYVVDAYDSEEMHELGGVIDAYTPRRVRIDEEWHTRGDCSFRVDI</sequence>
<protein>
    <submittedName>
        <fullName evidence="1">Uncharacterized protein</fullName>
    </submittedName>
</protein>
<keyword evidence="2" id="KW-1185">Reference proteome</keyword>
<gene>
    <name evidence="1" type="ORF">GCM10007362_00880</name>
</gene>
<dbReference type="RefSeq" id="WP_172237504.1">
    <property type="nucleotide sequence ID" value="NZ_BMDD01000001.1"/>
</dbReference>
<organism evidence="1 2">
    <name type="scientific">Saccharibacillus endophyticus</name>
    <dbReference type="NCBI Taxonomy" id="2060666"/>
    <lineage>
        <taxon>Bacteria</taxon>
        <taxon>Bacillati</taxon>
        <taxon>Bacillota</taxon>
        <taxon>Bacilli</taxon>
        <taxon>Bacillales</taxon>
        <taxon>Paenibacillaceae</taxon>
        <taxon>Saccharibacillus</taxon>
    </lineage>
</organism>
<dbReference type="Proteomes" id="UP000605427">
    <property type="component" value="Unassembled WGS sequence"/>
</dbReference>
<evidence type="ECO:0000313" key="2">
    <source>
        <dbReference type="Proteomes" id="UP000605427"/>
    </source>
</evidence>